<evidence type="ECO:0000313" key="2">
    <source>
        <dbReference type="EMBL" id="OGE01256.1"/>
    </source>
</evidence>
<dbReference type="STRING" id="1797737.A2196_00920"/>
<feature type="chain" id="PRO_5009518777" description="Asl1-like glycosyl hydrolase catalytic domain-containing protein" evidence="1">
    <location>
        <begin position="21"/>
        <end position="460"/>
    </location>
</feature>
<evidence type="ECO:0000256" key="1">
    <source>
        <dbReference type="SAM" id="SignalP"/>
    </source>
</evidence>
<comment type="caution">
    <text evidence="2">The sequence shown here is derived from an EMBL/GenBank/DDBJ whole genome shotgun (WGS) entry which is preliminary data.</text>
</comment>
<dbReference type="AlphaFoldDB" id="A0A1F5HB00"/>
<sequence length="460" mass="52598">MKYFCLWLIIFLIGGQSVLAVNDPGANPNNKVGVGTLSPNSEVEEIDSMVNANGDWGWVVILVKKSEMNLDRWQGVFHLLTKHHLIPIVRIATEFDQQGFWQRPADEDAKAWANFLSSLYWPTKNRYVLVYNEVNRAEEWGGKADAADYAKELEKTINVLKEKSADFFILPSPLDLSLNTHNGSLDASIFYKTMESTTPQIFTRIDGWSSHSYPNPNFTSSPFRSGRLSIKGYEWELSQIESYIKGRNLPVFITETGWKRKIQNGEGVNEDLIRQYYKIAFEKVWNDKRVVAVTPFIFNYPESLYYPFSFKTNEEDSAKEYFDYFFAIRDLPKVKGEPQREDLAADIQTDLPGIIIKDSTNNTVVTFKNTGNYIWKTDDSLRVNIDAQPDIQIEEIKWEKGEIYPGETAVGKLKFESNSKGPLSLAISIKNNDQLLAQETVTTTSETYFSLIARGIKNLF</sequence>
<protein>
    <recommendedName>
        <fullName evidence="4">Asl1-like glycosyl hydrolase catalytic domain-containing protein</fullName>
    </recommendedName>
</protein>
<gene>
    <name evidence="2" type="ORF">A2196_00920</name>
</gene>
<name>A0A1F5HB00_9BACT</name>
<accession>A0A1F5HB00</accession>
<dbReference type="SUPFAM" id="SSF51445">
    <property type="entry name" value="(Trans)glycosidases"/>
    <property type="match status" value="1"/>
</dbReference>
<dbReference type="Proteomes" id="UP000176751">
    <property type="component" value="Unassembled WGS sequence"/>
</dbReference>
<reference evidence="2 3" key="1">
    <citation type="journal article" date="2016" name="Nat. Commun.">
        <title>Thousands of microbial genomes shed light on interconnected biogeochemical processes in an aquifer system.</title>
        <authorList>
            <person name="Anantharaman K."/>
            <person name="Brown C.T."/>
            <person name="Hug L.A."/>
            <person name="Sharon I."/>
            <person name="Castelle C.J."/>
            <person name="Probst A.J."/>
            <person name="Thomas B.C."/>
            <person name="Singh A."/>
            <person name="Wilkins M.J."/>
            <person name="Karaoz U."/>
            <person name="Brodie E.L."/>
            <person name="Williams K.H."/>
            <person name="Hubbard S.S."/>
            <person name="Banfield J.F."/>
        </authorList>
    </citation>
    <scope>NUCLEOTIDE SEQUENCE [LARGE SCALE GENOMIC DNA]</scope>
</reference>
<evidence type="ECO:0000313" key="3">
    <source>
        <dbReference type="Proteomes" id="UP000176751"/>
    </source>
</evidence>
<organism evidence="2 3">
    <name type="scientific">Candidatus Curtissbacteria bacterium RIFOXYA1_FULL_41_14</name>
    <dbReference type="NCBI Taxonomy" id="1797737"/>
    <lineage>
        <taxon>Bacteria</taxon>
        <taxon>Candidatus Curtissiibacteriota</taxon>
    </lineage>
</organism>
<feature type="signal peptide" evidence="1">
    <location>
        <begin position="1"/>
        <end position="20"/>
    </location>
</feature>
<dbReference type="EMBL" id="MFCA01000029">
    <property type="protein sequence ID" value="OGE01256.1"/>
    <property type="molecule type" value="Genomic_DNA"/>
</dbReference>
<proteinExistence type="predicted"/>
<evidence type="ECO:0008006" key="4">
    <source>
        <dbReference type="Google" id="ProtNLM"/>
    </source>
</evidence>
<keyword evidence="1" id="KW-0732">Signal</keyword>
<dbReference type="Gene3D" id="3.20.20.80">
    <property type="entry name" value="Glycosidases"/>
    <property type="match status" value="1"/>
</dbReference>
<dbReference type="InterPro" id="IPR017853">
    <property type="entry name" value="GH"/>
</dbReference>